<dbReference type="AlphaFoldDB" id="A0A0M2RA65"/>
<keyword evidence="1" id="KW-0472">Membrane</keyword>
<dbReference type="EMBL" id="LANI01000001">
    <property type="protein sequence ID" value="KKJ78561.1"/>
    <property type="molecule type" value="Genomic_DNA"/>
</dbReference>
<protein>
    <submittedName>
        <fullName evidence="2">Uncharacterized protein</fullName>
    </submittedName>
</protein>
<keyword evidence="1" id="KW-1133">Transmembrane helix</keyword>
<dbReference type="STRING" id="1549748.WH95_00155"/>
<dbReference type="Proteomes" id="UP000034491">
    <property type="component" value="Unassembled WGS sequence"/>
</dbReference>
<accession>A0A0M2RA65</accession>
<evidence type="ECO:0000313" key="2">
    <source>
        <dbReference type="EMBL" id="KKJ78561.1"/>
    </source>
</evidence>
<comment type="caution">
    <text evidence="2">The sequence shown here is derived from an EMBL/GenBank/DDBJ whole genome shotgun (WGS) entry which is preliminary data.</text>
</comment>
<keyword evidence="3" id="KW-1185">Reference proteome</keyword>
<evidence type="ECO:0000313" key="3">
    <source>
        <dbReference type="Proteomes" id="UP000034491"/>
    </source>
</evidence>
<evidence type="ECO:0000256" key="1">
    <source>
        <dbReference type="SAM" id="Phobius"/>
    </source>
</evidence>
<reference evidence="2 3" key="1">
    <citation type="submission" date="2015-03" db="EMBL/GenBank/DDBJ databases">
        <title>Genome sequence of Kiloniella sp. P1-1, isolated from the gut microflora of Pacific white shrimp, Penaeus vannamei.</title>
        <authorList>
            <person name="Shao Z."/>
            <person name="Wang L."/>
            <person name="Li X."/>
        </authorList>
    </citation>
    <scope>NUCLEOTIDE SEQUENCE [LARGE SCALE GENOMIC DNA]</scope>
    <source>
        <strain evidence="2 3">P1-1</strain>
    </source>
</reference>
<organism evidence="2 3">
    <name type="scientific">Kiloniella litopenaei</name>
    <dbReference type="NCBI Taxonomy" id="1549748"/>
    <lineage>
        <taxon>Bacteria</taxon>
        <taxon>Pseudomonadati</taxon>
        <taxon>Pseudomonadota</taxon>
        <taxon>Alphaproteobacteria</taxon>
        <taxon>Rhodospirillales</taxon>
        <taxon>Kiloniellaceae</taxon>
        <taxon>Kiloniella</taxon>
    </lineage>
</organism>
<gene>
    <name evidence="2" type="ORF">WH95_00155</name>
</gene>
<sequence length="66" mass="7698">MKRSDSFYDEIAFFDGSCCDHLVLGYKKRSSFQTDCLKLFIIGFGLCLVWISDIFRIALIFKEKDC</sequence>
<name>A0A0M2RA65_9PROT</name>
<proteinExistence type="predicted"/>
<keyword evidence="1" id="KW-0812">Transmembrane</keyword>
<feature type="transmembrane region" description="Helical" evidence="1">
    <location>
        <begin position="39"/>
        <end position="61"/>
    </location>
</feature>